<dbReference type="InterPro" id="IPR011006">
    <property type="entry name" value="CheY-like_superfamily"/>
</dbReference>
<sequence>MKIKVLISDNNSFIREGMKLILSSFEDLEVVATAQNVAQAVNCCRRHEFDFAMLRRATDQIYIPFGNRAIAEIPPWLCFDFFRLLFPHLFKLAGHCGPSILDAFNRTGIFETGLFEMKVNLSSSKTRGVIQLSS</sequence>
<comment type="caution">
    <text evidence="1">The sequence shown here is derived from an EMBL/GenBank/DDBJ whole genome shotgun (WGS) entry which is preliminary data.</text>
</comment>
<keyword evidence="2" id="KW-1185">Reference proteome</keyword>
<dbReference type="Proteomes" id="UP001597493">
    <property type="component" value="Unassembled WGS sequence"/>
</dbReference>
<dbReference type="EMBL" id="JBHUMY010000003">
    <property type="protein sequence ID" value="MFD2659430.1"/>
    <property type="molecule type" value="Genomic_DNA"/>
</dbReference>
<dbReference type="Gene3D" id="3.40.50.2300">
    <property type="match status" value="1"/>
</dbReference>
<dbReference type="RefSeq" id="WP_379270119.1">
    <property type="nucleotide sequence ID" value="NZ_JBHUGT010000040.1"/>
</dbReference>
<evidence type="ECO:0000313" key="1">
    <source>
        <dbReference type="EMBL" id="MFD2659430.1"/>
    </source>
</evidence>
<organism evidence="1 2">
    <name type="scientific">Paenibacillus thailandensis</name>
    <dbReference type="NCBI Taxonomy" id="393250"/>
    <lineage>
        <taxon>Bacteria</taxon>
        <taxon>Bacillati</taxon>
        <taxon>Bacillota</taxon>
        <taxon>Bacilli</taxon>
        <taxon>Bacillales</taxon>
        <taxon>Paenibacillaceae</taxon>
        <taxon>Paenibacillus</taxon>
    </lineage>
</organism>
<protein>
    <submittedName>
        <fullName evidence="1">Response regulator transcription factor</fullName>
    </submittedName>
</protein>
<dbReference type="SUPFAM" id="SSF52172">
    <property type="entry name" value="CheY-like"/>
    <property type="match status" value="1"/>
</dbReference>
<proteinExistence type="predicted"/>
<accession>A0ABW5QTD2</accession>
<evidence type="ECO:0000313" key="2">
    <source>
        <dbReference type="Proteomes" id="UP001597493"/>
    </source>
</evidence>
<name>A0ABW5QTD2_9BACL</name>
<reference evidence="2" key="1">
    <citation type="journal article" date="2019" name="Int. J. Syst. Evol. Microbiol.">
        <title>The Global Catalogue of Microorganisms (GCM) 10K type strain sequencing project: providing services to taxonomists for standard genome sequencing and annotation.</title>
        <authorList>
            <consortium name="The Broad Institute Genomics Platform"/>
            <consortium name="The Broad Institute Genome Sequencing Center for Infectious Disease"/>
            <person name="Wu L."/>
            <person name="Ma J."/>
        </authorList>
    </citation>
    <scope>NUCLEOTIDE SEQUENCE [LARGE SCALE GENOMIC DNA]</scope>
    <source>
        <strain evidence="2">TISTR 1827</strain>
    </source>
</reference>
<gene>
    <name evidence="1" type="ORF">ACFSW5_04025</name>
</gene>